<reference evidence="14 15" key="4">
    <citation type="submission" date="2018-08" db="EMBL/GenBank/DDBJ databases">
        <title>A genome reference for cultivated species of the human gut microbiota.</title>
        <authorList>
            <person name="Zou Y."/>
            <person name="Xue W."/>
            <person name="Luo G."/>
        </authorList>
    </citation>
    <scope>NUCLEOTIDE SEQUENCE [LARGE SCALE GENOMIC DNA]</scope>
    <source>
        <strain evidence="11 16">AF14-42</strain>
        <strain evidence="10 14">OM07-9</strain>
        <strain evidence="9 15">TM10-17</strain>
    </source>
</reference>
<keyword evidence="5" id="KW-0547">Nucleotide-binding</keyword>
<evidence type="ECO:0000313" key="6">
    <source>
        <dbReference type="EMBL" id="KAB4237295.1"/>
    </source>
</evidence>
<dbReference type="AlphaFoldDB" id="A0A174UWK2"/>
<dbReference type="Gene3D" id="3.40.50.300">
    <property type="entry name" value="P-loop containing nucleotide triphosphate hydrolases"/>
    <property type="match status" value="1"/>
</dbReference>
<dbReference type="EMBL" id="CZBF01000008">
    <property type="protein sequence ID" value="CUQ26794.1"/>
    <property type="molecule type" value="Genomic_DNA"/>
</dbReference>
<dbReference type="PANTHER" id="PTHR34704">
    <property type="entry name" value="ATPASE"/>
    <property type="match status" value="1"/>
</dbReference>
<evidence type="ECO:0000259" key="2">
    <source>
        <dbReference type="Pfam" id="PF03008"/>
    </source>
</evidence>
<dbReference type="Pfam" id="PF01637">
    <property type="entry name" value="ATPase_2"/>
    <property type="match status" value="1"/>
</dbReference>
<reference evidence="3 12" key="1">
    <citation type="submission" date="2015-09" db="EMBL/GenBank/DDBJ databases">
        <authorList>
            <consortium name="Pathogen Informatics"/>
        </authorList>
    </citation>
    <scope>NUCLEOTIDE SEQUENCE [LARGE SCALE GENOMIC DNA]</scope>
    <source>
        <strain evidence="3 12">2789STDY5834942</strain>
    </source>
</reference>
<dbReference type="EMBL" id="QSOF01000023">
    <property type="protein sequence ID" value="RGI73757.1"/>
    <property type="molecule type" value="Genomic_DNA"/>
</dbReference>
<dbReference type="Proteomes" id="UP001055048">
    <property type="component" value="Unassembled WGS sequence"/>
</dbReference>
<evidence type="ECO:0000313" key="5">
    <source>
        <dbReference type="EMBL" id="KAB4208073.1"/>
    </source>
</evidence>
<evidence type="ECO:0000313" key="7">
    <source>
        <dbReference type="EMBL" id="MDU0243136.1"/>
    </source>
</evidence>
<organism evidence="3 12">
    <name type="scientific">Bacteroides uniformis</name>
    <dbReference type="NCBI Taxonomy" id="820"/>
    <lineage>
        <taxon>Bacteria</taxon>
        <taxon>Pseudomonadati</taxon>
        <taxon>Bacteroidota</taxon>
        <taxon>Bacteroidia</taxon>
        <taxon>Bacteroidales</taxon>
        <taxon>Bacteroidaceae</taxon>
        <taxon>Bacteroides</taxon>
    </lineage>
</organism>
<reference evidence="4" key="6">
    <citation type="submission" date="2022-01" db="EMBL/GenBank/DDBJ databases">
        <title>Novel bile acid biosynthetic pathways are enriched in the microbiome of centenarians.</title>
        <authorList>
            <person name="Sato Y."/>
            <person name="Atarashi K."/>
            <person name="Plichta R.D."/>
            <person name="Arai Y."/>
            <person name="Sasajima S."/>
            <person name="Kearney M.S."/>
            <person name="Suda W."/>
            <person name="Takeshita K."/>
            <person name="Sasaki T."/>
            <person name="Okamoto S."/>
            <person name="Skelly N.A."/>
            <person name="Okamura Y."/>
            <person name="Vlamakis H."/>
            <person name="Li Y."/>
            <person name="Tanoue T."/>
            <person name="Takei H."/>
            <person name="Nittono H."/>
            <person name="Narushima S."/>
            <person name="Irie J."/>
            <person name="Itoh H."/>
            <person name="Moriya K."/>
            <person name="Sugiura Y."/>
            <person name="Suematsu M."/>
            <person name="Moritoki N."/>
            <person name="Shibata S."/>
            <person name="Littman R.D."/>
            <person name="Fischbach A.M."/>
            <person name="Uwamino Y."/>
            <person name="Inoue T."/>
            <person name="Honda A."/>
            <person name="Hattori M."/>
            <person name="Murai T."/>
            <person name="Xavier J.R."/>
            <person name="Hirose N."/>
            <person name="Honda K."/>
        </authorList>
    </citation>
    <scope>NUCLEOTIDE SEQUENCE</scope>
    <source>
        <strain evidence="4">CE91-St12</strain>
    </source>
</reference>
<dbReference type="Pfam" id="PF03008">
    <property type="entry name" value="DUF234"/>
    <property type="match status" value="1"/>
</dbReference>
<evidence type="ECO:0000313" key="8">
    <source>
        <dbReference type="EMBL" id="OUN51777.1"/>
    </source>
</evidence>
<dbReference type="PANTHER" id="PTHR34704:SF1">
    <property type="entry name" value="ATPASE"/>
    <property type="match status" value="1"/>
</dbReference>
<feature type="domain" description="DUF234" evidence="2">
    <location>
        <begin position="317"/>
        <end position="400"/>
    </location>
</feature>
<protein>
    <submittedName>
        <fullName evidence="5">ATP-binding protein</fullName>
    </submittedName>
    <submittedName>
        <fullName evidence="3 4">ATPase</fullName>
    </submittedName>
</protein>
<evidence type="ECO:0000313" key="14">
    <source>
        <dbReference type="Proteomes" id="UP000261295"/>
    </source>
</evidence>
<dbReference type="Proteomes" id="UP000285343">
    <property type="component" value="Unassembled WGS sequence"/>
</dbReference>
<dbReference type="Proteomes" id="UP000095788">
    <property type="component" value="Unassembled WGS sequence"/>
</dbReference>
<dbReference type="InterPro" id="IPR011579">
    <property type="entry name" value="ATPase_dom"/>
</dbReference>
<evidence type="ECO:0000313" key="17">
    <source>
        <dbReference type="Proteomes" id="UP000431575"/>
    </source>
</evidence>
<dbReference type="Proteomes" id="UP000466952">
    <property type="component" value="Unassembled WGS sequence"/>
</dbReference>
<evidence type="ECO:0000313" key="15">
    <source>
        <dbReference type="Proteomes" id="UP000263754"/>
    </source>
</evidence>
<dbReference type="Proteomes" id="UP000261295">
    <property type="component" value="Unassembled WGS sequence"/>
</dbReference>
<name>A0A174UWK2_BACUN</name>
<evidence type="ECO:0000313" key="11">
    <source>
        <dbReference type="EMBL" id="RGV41697.1"/>
    </source>
</evidence>
<dbReference type="EMBL" id="NFHS01000018">
    <property type="protein sequence ID" value="OUN51777.1"/>
    <property type="molecule type" value="Genomic_DNA"/>
</dbReference>
<dbReference type="EMBL" id="WCTM01000018">
    <property type="protein sequence ID" value="KAB4237295.1"/>
    <property type="molecule type" value="Genomic_DNA"/>
</dbReference>
<keyword evidence="5" id="KW-0067">ATP-binding</keyword>
<evidence type="ECO:0000313" key="3">
    <source>
        <dbReference type="EMBL" id="CUQ26794.1"/>
    </source>
</evidence>
<reference evidence="17 18" key="5">
    <citation type="journal article" date="2019" name="Nat. Med.">
        <title>A library of human gut bacterial isolates paired with longitudinal multiomics data enables mechanistic microbiome research.</title>
        <authorList>
            <person name="Poyet M."/>
            <person name="Groussin M."/>
            <person name="Gibbons S.M."/>
            <person name="Avila-Pacheco J."/>
            <person name="Jiang X."/>
            <person name="Kearney S.M."/>
            <person name="Perrotta A.R."/>
            <person name="Berdy B."/>
            <person name="Zhao S."/>
            <person name="Lieberman T.D."/>
            <person name="Swanson P.K."/>
            <person name="Smith M."/>
            <person name="Roesemann S."/>
            <person name="Alexander J.E."/>
            <person name="Rich S.A."/>
            <person name="Livny J."/>
            <person name="Vlamakis H."/>
            <person name="Clish C."/>
            <person name="Bullock K."/>
            <person name="Deik A."/>
            <person name="Scott J."/>
            <person name="Pierce K.A."/>
            <person name="Xavier R.J."/>
            <person name="Alm E.J."/>
        </authorList>
    </citation>
    <scope>NUCLEOTIDE SEQUENCE [LARGE SCALE GENOMIC DNA]</scope>
    <source>
        <strain evidence="5 18">BIOML-A11</strain>
        <strain evidence="6 17">BIOML-A6</strain>
    </source>
</reference>
<evidence type="ECO:0000313" key="18">
    <source>
        <dbReference type="Proteomes" id="UP000466952"/>
    </source>
</evidence>
<reference evidence="13" key="2">
    <citation type="submission" date="2017-04" db="EMBL/GenBank/DDBJ databases">
        <title>Function of individual gut microbiota members based on whole genome sequencing of pure cultures obtained from chicken caecum.</title>
        <authorList>
            <person name="Medvecky M."/>
            <person name="Cejkova D."/>
            <person name="Polansky O."/>
            <person name="Karasova D."/>
            <person name="Kubasova T."/>
            <person name="Cizek A."/>
            <person name="Rychlik I."/>
        </authorList>
    </citation>
    <scope>NUCLEOTIDE SEQUENCE [LARGE SCALE GENOMIC DNA]</scope>
    <source>
        <strain evidence="13">An67</strain>
    </source>
</reference>
<dbReference type="Proteomes" id="UP001181247">
    <property type="component" value="Unassembled WGS sequence"/>
</dbReference>
<dbReference type="EMBL" id="QSTL01000008">
    <property type="protein sequence ID" value="RGM55573.1"/>
    <property type="molecule type" value="Genomic_DNA"/>
</dbReference>
<dbReference type="RefSeq" id="WP_005835055.1">
    <property type="nucleotide sequence ID" value="NZ_BQNL01000001.1"/>
</dbReference>
<evidence type="ECO:0000313" key="9">
    <source>
        <dbReference type="EMBL" id="RGI73757.1"/>
    </source>
</evidence>
<feature type="domain" description="ATPase" evidence="1">
    <location>
        <begin position="3"/>
        <end position="206"/>
    </location>
</feature>
<evidence type="ECO:0000259" key="1">
    <source>
        <dbReference type="Pfam" id="PF01637"/>
    </source>
</evidence>
<dbReference type="EMBL" id="JAWDEU010000001">
    <property type="protein sequence ID" value="MDU0243136.1"/>
    <property type="molecule type" value="Genomic_DNA"/>
</dbReference>
<reference evidence="7" key="7">
    <citation type="submission" date="2023-10" db="EMBL/GenBank/DDBJ databases">
        <title>Genome of Potential pathogenic bacteria in Crohn's disease.</title>
        <authorList>
            <person name="Rodriguez-Palacios A."/>
        </authorList>
    </citation>
    <scope>NUCLEOTIDE SEQUENCE</scope>
    <source>
        <strain evidence="7">CavFT-hAR50</strain>
    </source>
</reference>
<dbReference type="EMBL" id="BQNL01000001">
    <property type="protein sequence ID" value="GKH13212.1"/>
    <property type="molecule type" value="Genomic_DNA"/>
</dbReference>
<reference evidence="8" key="3">
    <citation type="journal article" date="2018" name="BMC Genomics">
        <title>Whole genome sequencing and function prediction of 133 gut anaerobes isolated from chicken caecum in pure cultures.</title>
        <authorList>
            <person name="Medvecky M."/>
            <person name="Cejkova D."/>
            <person name="Polansky O."/>
            <person name="Karasova D."/>
            <person name="Kubasova T."/>
            <person name="Cizek A."/>
            <person name="Rychlik I."/>
        </authorList>
    </citation>
    <scope>NUCLEOTIDE SEQUENCE</scope>
    <source>
        <strain evidence="8">An67</strain>
    </source>
</reference>
<evidence type="ECO:0000313" key="10">
    <source>
        <dbReference type="EMBL" id="RGM55573.1"/>
    </source>
</evidence>
<evidence type="ECO:0000313" key="4">
    <source>
        <dbReference type="EMBL" id="GKH13212.1"/>
    </source>
</evidence>
<dbReference type="Proteomes" id="UP000431575">
    <property type="component" value="Unassembled WGS sequence"/>
</dbReference>
<evidence type="ECO:0000313" key="16">
    <source>
        <dbReference type="Proteomes" id="UP000285343"/>
    </source>
</evidence>
<dbReference type="EMBL" id="WCTR01000030">
    <property type="protein sequence ID" value="KAB4208073.1"/>
    <property type="molecule type" value="Genomic_DNA"/>
</dbReference>
<dbReference type="SUPFAM" id="SSF52540">
    <property type="entry name" value="P-loop containing nucleoside triphosphate hydrolases"/>
    <property type="match status" value="1"/>
</dbReference>
<dbReference type="GO" id="GO:0005524">
    <property type="term" value="F:ATP binding"/>
    <property type="evidence" value="ECO:0007669"/>
    <property type="project" value="UniProtKB-KW"/>
</dbReference>
<evidence type="ECO:0000313" key="12">
    <source>
        <dbReference type="Proteomes" id="UP000095788"/>
    </source>
</evidence>
<dbReference type="InterPro" id="IPR027417">
    <property type="entry name" value="P-loop_NTPase"/>
</dbReference>
<dbReference type="Proteomes" id="UP000196329">
    <property type="component" value="Unassembled WGS sequence"/>
</dbReference>
<gene>
    <name evidence="8" type="ORF">B5G17_18650</name>
    <name evidence="4" type="ORF">CE91St12_14220</name>
    <name evidence="11" type="ORF">DWW14_11220</name>
    <name evidence="10" type="ORF">DXC07_10630</name>
    <name evidence="9" type="ORF">DXD90_15355</name>
    <name evidence="3" type="ORF">ERS852554_03702</name>
    <name evidence="6" type="ORF">GAP41_19990</name>
    <name evidence="5" type="ORF">GAP55_22060</name>
    <name evidence="7" type="ORF">RVH16_00060</name>
</gene>
<dbReference type="Proteomes" id="UP000263754">
    <property type="component" value="Unassembled WGS sequence"/>
</dbReference>
<proteinExistence type="predicted"/>
<accession>A0A174UWK2</accession>
<dbReference type="InterPro" id="IPR004256">
    <property type="entry name" value="DUF234"/>
</dbReference>
<sequence>MKFYNREKELAILKNIAEQSQEESQMTVLVGRRRIGKTSLLLKSTDGKPTLYFFILRKAENLLCRDFIEEAEMKLNFPIGEYSSIGKLFQHLMLLSKERPFNLIIDEFQELDRINPSVFGEIQKVWDLHKDSSRMNLLISGSIYSLMHKIFENNKEPLFSRAGKIIRLQPFRVSVIKQILADFHPGYTPDDLLALYTFTGGVAWYIDLFMKNKAFTRTKMIHFMTEENSLFLTEGKNLLIEEFGKEYTVYFSILECISRGLTSRGDIETALNGVEIGGYLSRMEKDFSVISQRKPIFARPSSKQVRYIIEDNFLSFWFRFIYKYQNLIEAGNLAYLRNIIERDFPTFSGLMLERYFKEMYIEAGRYTDIGGFWDRKGENEIDLIAVNEFERTIEFVEIKRNPERIDWGMLKKKGEYFLTINKEWKNCSVSYKGLSLEDM</sequence>
<evidence type="ECO:0000313" key="13">
    <source>
        <dbReference type="Proteomes" id="UP000196329"/>
    </source>
</evidence>
<dbReference type="EMBL" id="QRZC01000013">
    <property type="protein sequence ID" value="RGV41697.1"/>
    <property type="molecule type" value="Genomic_DNA"/>
</dbReference>